<dbReference type="Proteomes" id="UP000431264">
    <property type="component" value="Unassembled WGS sequence"/>
</dbReference>
<feature type="transmembrane region" description="Helical" evidence="6">
    <location>
        <begin position="163"/>
        <end position="184"/>
    </location>
</feature>
<keyword evidence="2" id="KW-1003">Cell membrane</keyword>
<name>A0A6I4ITJ6_9FLAO</name>
<dbReference type="AlphaFoldDB" id="A0A6I4ITJ6"/>
<accession>A0A6I4ITJ6</accession>
<dbReference type="PANTHER" id="PTHR39087:SF2">
    <property type="entry name" value="UPF0104 MEMBRANE PROTEIN MJ1595"/>
    <property type="match status" value="1"/>
</dbReference>
<keyword evidence="5 6" id="KW-0472">Membrane</keyword>
<keyword evidence="8" id="KW-1185">Reference proteome</keyword>
<evidence type="ECO:0000313" key="7">
    <source>
        <dbReference type="EMBL" id="MVO10197.1"/>
    </source>
</evidence>
<evidence type="ECO:0000313" key="8">
    <source>
        <dbReference type="Proteomes" id="UP000431264"/>
    </source>
</evidence>
<proteinExistence type="predicted"/>
<organism evidence="7 8">
    <name type="scientific">Flavobacterium profundi</name>
    <dbReference type="NCBI Taxonomy" id="1774945"/>
    <lineage>
        <taxon>Bacteria</taxon>
        <taxon>Pseudomonadati</taxon>
        <taxon>Bacteroidota</taxon>
        <taxon>Flavobacteriia</taxon>
        <taxon>Flavobacteriales</taxon>
        <taxon>Flavobacteriaceae</taxon>
        <taxon>Flavobacterium</taxon>
    </lineage>
</organism>
<dbReference type="OrthoDB" id="9812094at2"/>
<evidence type="ECO:0000256" key="4">
    <source>
        <dbReference type="ARBA" id="ARBA00022989"/>
    </source>
</evidence>
<dbReference type="EMBL" id="WQLW01000010">
    <property type="protein sequence ID" value="MVO10197.1"/>
    <property type="molecule type" value="Genomic_DNA"/>
</dbReference>
<feature type="transmembrane region" description="Helical" evidence="6">
    <location>
        <begin position="132"/>
        <end position="157"/>
    </location>
</feature>
<feature type="transmembrane region" description="Helical" evidence="6">
    <location>
        <begin position="289"/>
        <end position="313"/>
    </location>
</feature>
<evidence type="ECO:0000256" key="5">
    <source>
        <dbReference type="ARBA" id="ARBA00023136"/>
    </source>
</evidence>
<dbReference type="RefSeq" id="WP_140998624.1">
    <property type="nucleotide sequence ID" value="NZ_VDCZ01000010.1"/>
</dbReference>
<feature type="transmembrane region" description="Helical" evidence="6">
    <location>
        <begin position="243"/>
        <end position="261"/>
    </location>
</feature>
<gene>
    <name evidence="7" type="ORF">GOQ30_13575</name>
</gene>
<keyword evidence="3 6" id="KW-0812">Transmembrane</keyword>
<keyword evidence="4 6" id="KW-1133">Transmembrane helix</keyword>
<evidence type="ECO:0000256" key="1">
    <source>
        <dbReference type="ARBA" id="ARBA00004651"/>
    </source>
</evidence>
<evidence type="ECO:0000256" key="3">
    <source>
        <dbReference type="ARBA" id="ARBA00022692"/>
    </source>
</evidence>
<dbReference type="NCBIfam" id="TIGR00374">
    <property type="entry name" value="flippase-like domain"/>
    <property type="match status" value="1"/>
</dbReference>
<dbReference type="PANTHER" id="PTHR39087">
    <property type="entry name" value="UPF0104 MEMBRANE PROTEIN MJ1595"/>
    <property type="match status" value="1"/>
</dbReference>
<evidence type="ECO:0000256" key="6">
    <source>
        <dbReference type="SAM" id="Phobius"/>
    </source>
</evidence>
<feature type="transmembrane region" description="Helical" evidence="6">
    <location>
        <begin position="46"/>
        <end position="62"/>
    </location>
</feature>
<dbReference type="GO" id="GO:0005886">
    <property type="term" value="C:plasma membrane"/>
    <property type="evidence" value="ECO:0007669"/>
    <property type="project" value="UniProtKB-SubCell"/>
</dbReference>
<dbReference type="InterPro" id="IPR022791">
    <property type="entry name" value="L-PG_synthase/AglD"/>
</dbReference>
<feature type="transmembrane region" description="Helical" evidence="6">
    <location>
        <begin position="215"/>
        <end position="237"/>
    </location>
</feature>
<sequence length="319" mass="36797">MTFSFKKFLKTTIPLLIGIALIYYQFSSFSKTELEQIKNYFKNANYFYVFLSIFISLFGYWSRAYRWKYSLNHLGYQPKFYNSFFAVSISYLLNLTIPRSGEISRAVILKKYEGVPFDKGFGTIVAERVVDLLIFLLFVLTAFIIQFETINAFIFSHISPQKIALLTGFLILGMLVFFFLWRWAKWPLILKMKSKFKGLAEGMTSILKMKTKWKYLGHSLFIWFSYLMMFYVCVFSIPETASISFEIVIMGFIFGTVAVGFTNGGIGAFPISISKVLLLYGIAEEAGTALGWIIWTSQTILTIVLGLLSYLFLHLFNKN</sequence>
<reference evidence="8" key="1">
    <citation type="submission" date="2019-05" db="EMBL/GenBank/DDBJ databases">
        <title>Flavobacterium profundi sp. nov., isolated from a deep-sea seamount.</title>
        <authorList>
            <person name="Zhang D.-C."/>
        </authorList>
    </citation>
    <scope>NUCLEOTIDE SEQUENCE [LARGE SCALE GENOMIC DNA]</scope>
    <source>
        <strain evidence="8">TP390</strain>
    </source>
</reference>
<feature type="transmembrane region" description="Helical" evidence="6">
    <location>
        <begin position="7"/>
        <end position="26"/>
    </location>
</feature>
<comment type="subcellular location">
    <subcellularLocation>
        <location evidence="1">Cell membrane</location>
        <topology evidence="1">Multi-pass membrane protein</topology>
    </subcellularLocation>
</comment>
<protein>
    <submittedName>
        <fullName evidence="7">Flippase-like domain-containing protein</fullName>
    </submittedName>
</protein>
<comment type="caution">
    <text evidence="7">The sequence shown here is derived from an EMBL/GenBank/DDBJ whole genome shotgun (WGS) entry which is preliminary data.</text>
</comment>
<evidence type="ECO:0000256" key="2">
    <source>
        <dbReference type="ARBA" id="ARBA00022475"/>
    </source>
</evidence>
<dbReference type="Pfam" id="PF03706">
    <property type="entry name" value="LPG_synthase_TM"/>
    <property type="match status" value="1"/>
</dbReference>